<accession>A0A6N7XUA4</accession>
<evidence type="ECO:0000313" key="1">
    <source>
        <dbReference type="EMBL" id="MSU00124.1"/>
    </source>
</evidence>
<dbReference type="RefSeq" id="WP_326828282.1">
    <property type="nucleotide sequence ID" value="NZ_VUNQ01000002.1"/>
</dbReference>
<protein>
    <submittedName>
        <fullName evidence="1">Rpn family recombination-promoting nuclease/putative transposase</fullName>
    </submittedName>
</protein>
<dbReference type="InterPro" id="IPR010106">
    <property type="entry name" value="RpnA"/>
</dbReference>
<dbReference type="NCBIfam" id="TIGR01784">
    <property type="entry name" value="T_den_put_tspse"/>
    <property type="match status" value="1"/>
</dbReference>
<dbReference type="Pfam" id="PF12784">
    <property type="entry name" value="PDDEXK_2"/>
    <property type="match status" value="1"/>
</dbReference>
<dbReference type="PANTHER" id="PTHR41317">
    <property type="entry name" value="PD-(D_E)XK NUCLEASE FAMILY TRANSPOSASE"/>
    <property type="match status" value="1"/>
</dbReference>
<dbReference type="Proteomes" id="UP000469523">
    <property type="component" value="Unassembled WGS sequence"/>
</dbReference>
<reference evidence="1 2" key="1">
    <citation type="submission" date="2019-09" db="EMBL/GenBank/DDBJ databases">
        <title>In-depth cultivation of the pig gut microbiome towards novel bacterial diversity and tailored functional studies.</title>
        <authorList>
            <person name="Wylensek D."/>
            <person name="Hitch T.C.A."/>
            <person name="Clavel T."/>
        </authorList>
    </citation>
    <scope>NUCLEOTIDE SEQUENCE [LARGE SCALE GENOMIC DNA]</scope>
    <source>
        <strain evidence="1 2">WCA3-693-APC-4?</strain>
    </source>
</reference>
<organism evidence="1 2">
    <name type="scientific">Tissierella pigra</name>
    <dbReference type="NCBI Taxonomy" id="2607614"/>
    <lineage>
        <taxon>Bacteria</taxon>
        <taxon>Bacillati</taxon>
        <taxon>Bacillota</taxon>
        <taxon>Tissierellia</taxon>
        <taxon>Tissierellales</taxon>
        <taxon>Tissierellaceae</taxon>
        <taxon>Tissierella</taxon>
    </lineage>
</organism>
<keyword evidence="2" id="KW-1185">Reference proteome</keyword>
<dbReference type="PANTHER" id="PTHR41317:SF1">
    <property type="entry name" value="PD-(D_E)XK NUCLEASE FAMILY TRANSPOSASE"/>
    <property type="match status" value="1"/>
</dbReference>
<name>A0A6N7XUA4_9FIRM</name>
<gene>
    <name evidence="1" type="ORF">FYJ83_01410</name>
</gene>
<evidence type="ECO:0000313" key="2">
    <source>
        <dbReference type="Proteomes" id="UP000469523"/>
    </source>
</evidence>
<comment type="caution">
    <text evidence="1">The sequence shown here is derived from an EMBL/GenBank/DDBJ whole genome shotgun (WGS) entry which is preliminary data.</text>
</comment>
<dbReference type="EMBL" id="VUNQ01000002">
    <property type="protein sequence ID" value="MSU00124.1"/>
    <property type="molecule type" value="Genomic_DNA"/>
</dbReference>
<sequence length="241" mass="28809">MFRFLFYYSKIVLEFKYCGKIIVIREIINIEVQVRKEDNYRKRSLYYWSKSYGETILGSEGYENLKKTIVINILGYIEVIESNKLHTIFKIMEQEEHFQLLEDLQIHYLELPKLSKKRIEELNKVELWLDFLREAGKEGNEKRLKGLMERSETMKTAINKLQEISSDEKMRELYRAREKYRIDMISKLKYAENKGREEGRESSIREIARKAITKGLDIQYISDLTGLTIEQIGKLKNEIEN</sequence>
<dbReference type="AlphaFoldDB" id="A0A6N7XUA4"/>
<proteinExistence type="predicted"/>